<dbReference type="GO" id="GO:0017136">
    <property type="term" value="F:histone deacetylase activity, NAD-dependent"/>
    <property type="evidence" value="ECO:0007669"/>
    <property type="project" value="TreeGrafter"/>
</dbReference>
<protein>
    <recommendedName>
        <fullName evidence="5">NAD-dependent protein deacylase</fullName>
        <ecNumber evidence="5">2.3.1.-</ecNumber>
    </recommendedName>
    <alternativeName>
        <fullName evidence="5">Regulatory protein SIR2 homolog</fullName>
    </alternativeName>
</protein>
<evidence type="ECO:0000256" key="1">
    <source>
        <dbReference type="ARBA" id="ARBA00022679"/>
    </source>
</evidence>
<dbReference type="EMBL" id="CAJNRD030001123">
    <property type="protein sequence ID" value="CAG5103119.1"/>
    <property type="molecule type" value="Genomic_DNA"/>
</dbReference>
<dbReference type="Proteomes" id="UP000786811">
    <property type="component" value="Unassembled WGS sequence"/>
</dbReference>
<accession>A0A8J2HQK2</accession>
<evidence type="ECO:0000256" key="3">
    <source>
        <dbReference type="ARBA" id="ARBA00022833"/>
    </source>
</evidence>
<feature type="binding site" evidence="5">
    <location>
        <begin position="258"/>
        <end position="260"/>
    </location>
    <ligand>
        <name>NAD(+)</name>
        <dbReference type="ChEBI" id="CHEBI:57540"/>
    </ligand>
</feature>
<evidence type="ECO:0000256" key="6">
    <source>
        <dbReference type="PROSITE-ProRule" id="PRU00236"/>
    </source>
</evidence>
<evidence type="ECO:0000313" key="9">
    <source>
        <dbReference type="Proteomes" id="UP000786811"/>
    </source>
</evidence>
<dbReference type="InterPro" id="IPR003000">
    <property type="entry name" value="Sirtuin"/>
</dbReference>
<feature type="binding site" evidence="5 6">
    <location>
        <position position="170"/>
    </location>
    <ligand>
        <name>Zn(2+)</name>
        <dbReference type="ChEBI" id="CHEBI:29105"/>
    </ligand>
</feature>
<keyword evidence="3 5" id="KW-0862">Zinc</keyword>
<evidence type="ECO:0000313" key="8">
    <source>
        <dbReference type="EMBL" id="CAG5103119.1"/>
    </source>
</evidence>
<dbReference type="OrthoDB" id="424302at2759"/>
<feature type="binding site" evidence="5">
    <location>
        <begin position="141"/>
        <end position="144"/>
    </location>
    <ligand>
        <name>NAD(+)</name>
        <dbReference type="ChEBI" id="CHEBI:57540"/>
    </ligand>
</feature>
<evidence type="ECO:0000259" key="7">
    <source>
        <dbReference type="PROSITE" id="PS50305"/>
    </source>
</evidence>
<comment type="caution">
    <text evidence="8">The sequence shown here is derived from an EMBL/GenBank/DDBJ whole genome shotgun (WGS) entry which is preliminary data.</text>
</comment>
<dbReference type="GO" id="GO:0008270">
    <property type="term" value="F:zinc ion binding"/>
    <property type="evidence" value="ECO:0007669"/>
    <property type="project" value="UniProtKB-UniRule"/>
</dbReference>
<feature type="binding site" evidence="5">
    <location>
        <position position="302"/>
    </location>
    <ligand>
        <name>NAD(+)</name>
        <dbReference type="ChEBI" id="CHEBI:57540"/>
    </ligand>
</feature>
<dbReference type="InterPro" id="IPR026590">
    <property type="entry name" value="Ssirtuin_cat_dom"/>
</dbReference>
<organism evidence="8 9">
    <name type="scientific">Cotesia congregata</name>
    <name type="common">Parasitoid wasp</name>
    <name type="synonym">Apanteles congregatus</name>
    <dbReference type="NCBI Taxonomy" id="51543"/>
    <lineage>
        <taxon>Eukaryota</taxon>
        <taxon>Metazoa</taxon>
        <taxon>Ecdysozoa</taxon>
        <taxon>Arthropoda</taxon>
        <taxon>Hexapoda</taxon>
        <taxon>Insecta</taxon>
        <taxon>Pterygota</taxon>
        <taxon>Neoptera</taxon>
        <taxon>Endopterygota</taxon>
        <taxon>Hymenoptera</taxon>
        <taxon>Apocrita</taxon>
        <taxon>Ichneumonoidea</taxon>
        <taxon>Braconidae</taxon>
        <taxon>Microgastrinae</taxon>
        <taxon>Cotesia</taxon>
    </lineage>
</organism>
<reference evidence="8" key="1">
    <citation type="submission" date="2021-04" db="EMBL/GenBank/DDBJ databases">
        <authorList>
            <person name="Chebbi M.A.C M."/>
        </authorList>
    </citation>
    <scope>NUCLEOTIDE SEQUENCE</scope>
</reference>
<dbReference type="InterPro" id="IPR029035">
    <property type="entry name" value="DHS-like_NAD/FAD-binding_dom"/>
</dbReference>
<keyword evidence="4 5" id="KW-0520">NAD</keyword>
<dbReference type="PANTHER" id="PTHR11085">
    <property type="entry name" value="NAD-DEPENDENT PROTEIN DEACYLASE SIRTUIN-5, MITOCHONDRIAL-RELATED"/>
    <property type="match status" value="1"/>
</dbReference>
<keyword evidence="1 5" id="KW-0808">Transferase</keyword>
<dbReference type="NCBIfam" id="NF003738">
    <property type="entry name" value="PRK05333.1"/>
    <property type="match status" value="1"/>
</dbReference>
<feature type="binding site" evidence="5 6">
    <location>
        <position position="167"/>
    </location>
    <ligand>
        <name>Zn(2+)</name>
        <dbReference type="ChEBI" id="CHEBI:29105"/>
    </ligand>
</feature>
<proteinExistence type="inferred from homology"/>
<dbReference type="SUPFAM" id="SSF52467">
    <property type="entry name" value="DHS-like NAD/FAD-binding domain"/>
    <property type="match status" value="1"/>
</dbReference>
<dbReference type="InterPro" id="IPR026587">
    <property type="entry name" value="Sirtuin_class_II"/>
</dbReference>
<comment type="subcellular location">
    <subcellularLocation>
        <location evidence="5">Mitochondrion matrix</location>
    </subcellularLocation>
</comment>
<dbReference type="HAMAP" id="MF_01967">
    <property type="entry name" value="Sirtuin_ClassII"/>
    <property type="match status" value="1"/>
</dbReference>
<feature type="binding site" evidence="5 6">
    <location>
        <position position="218"/>
    </location>
    <ligand>
        <name>Zn(2+)</name>
        <dbReference type="ChEBI" id="CHEBI:29105"/>
    </ligand>
</feature>
<dbReference type="Pfam" id="PF02146">
    <property type="entry name" value="SIR2"/>
    <property type="match status" value="1"/>
</dbReference>
<dbReference type="Gene3D" id="3.40.50.1220">
    <property type="entry name" value="TPP-binding domain"/>
    <property type="match status" value="1"/>
</dbReference>
<feature type="binding site" evidence="5 6">
    <location>
        <position position="221"/>
    </location>
    <ligand>
        <name>Zn(2+)</name>
        <dbReference type="ChEBI" id="CHEBI:29105"/>
    </ligand>
</feature>
<evidence type="ECO:0000256" key="2">
    <source>
        <dbReference type="ARBA" id="ARBA00022723"/>
    </source>
</evidence>
<comment type="similarity">
    <text evidence="5">Belongs to the sirtuin family. Class II subfamily.</text>
</comment>
<dbReference type="AlphaFoldDB" id="A0A8J2HQK2"/>
<feature type="domain" description="Deacetylase sirtuin-type" evidence="7">
    <location>
        <begin position="35"/>
        <end position="317"/>
    </location>
</feature>
<dbReference type="Gene3D" id="3.30.1600.10">
    <property type="entry name" value="SIR2/SIRT2 'Small Domain"/>
    <property type="match status" value="1"/>
</dbReference>
<name>A0A8J2HQK2_COTCN</name>
<dbReference type="EC" id="2.3.1.-" evidence="5"/>
<dbReference type="PROSITE" id="PS50305">
    <property type="entry name" value="SIRTUIN"/>
    <property type="match status" value="1"/>
</dbReference>
<dbReference type="InterPro" id="IPR050134">
    <property type="entry name" value="NAD-dep_sirtuin_deacylases"/>
</dbReference>
<feature type="binding site" evidence="5">
    <location>
        <begin position="284"/>
        <end position="286"/>
    </location>
    <ligand>
        <name>NAD(+)</name>
        <dbReference type="ChEBI" id="CHEBI:57540"/>
    </ligand>
</feature>
<dbReference type="PANTHER" id="PTHR11085:SF10">
    <property type="entry name" value="NAD-DEPENDENT PROTEIN DEACYLASE SIRTUIN-5, MITOCHONDRIAL-RELATED"/>
    <property type="match status" value="1"/>
</dbReference>
<comment type="function">
    <text evidence="5">NAD-dependent protein deacylase. Catalyzes the NAD-dependent hydrolysis of acyl groups from lysine residues.</text>
</comment>
<evidence type="ECO:0000256" key="5">
    <source>
        <dbReference type="HAMAP-Rule" id="MF_03161"/>
    </source>
</evidence>
<sequence>MNEVNILKNLNKTSGSWLFSSLKNFTNLSFVPKYEPPKPNDLIQLENFIRNKGKICVLTGAGVSTESGIPDYRSEGVGLYATSDRRPVLYQDFRKHDHIRKRYWARNYIAWPRFSEFQPNFSHKILKHLEDLNIVSCIITQNVDRLHSKAGSSHVIELHGTGYTVMCLNCDSKISRKDFQYILDKLNPTINANSKEIRPDGDIELSDKQAQAFVLPSCENCGGILKPDIVFFGDNVPRHTVEQVRHAVDEADALLVLGTSLTTFSGYRIILQAVEEKKSIAIVNIGETRADKYAAIKLNSGCGEVFKQLFPNLNFHS</sequence>
<keyword evidence="5" id="KW-0496">Mitochondrion</keyword>
<dbReference type="GO" id="GO:0070403">
    <property type="term" value="F:NAD+ binding"/>
    <property type="evidence" value="ECO:0007669"/>
    <property type="project" value="UniProtKB-UniRule"/>
</dbReference>
<keyword evidence="2 5" id="KW-0479">Metal-binding</keyword>
<evidence type="ECO:0000256" key="4">
    <source>
        <dbReference type="ARBA" id="ARBA00023027"/>
    </source>
</evidence>
<comment type="cofactor">
    <cofactor evidence="5">
        <name>Zn(2+)</name>
        <dbReference type="ChEBI" id="CHEBI:29105"/>
    </cofactor>
    <text evidence="5">Binds 1 zinc ion per subunit.</text>
</comment>
<keyword evidence="9" id="KW-1185">Reference proteome</keyword>
<feature type="active site" description="Proton acceptor" evidence="5 6">
    <location>
        <position position="159"/>
    </location>
</feature>
<gene>
    <name evidence="8" type="ORF">HICCMSTLAB_LOCUS11350</name>
</gene>
<dbReference type="GO" id="GO:0005759">
    <property type="term" value="C:mitochondrial matrix"/>
    <property type="evidence" value="ECO:0007669"/>
    <property type="project" value="UniProtKB-SubCell"/>
</dbReference>
<feature type="binding site" evidence="5">
    <location>
        <begin position="60"/>
        <end position="80"/>
    </location>
    <ligand>
        <name>NAD(+)</name>
        <dbReference type="ChEBI" id="CHEBI:57540"/>
    </ligand>
</feature>
<comment type="catalytic activity">
    <reaction evidence="5">
        <text>N(6)-acetyl-L-lysyl-[protein] + NAD(+) + H2O = 2''-O-acetyl-ADP-D-ribose + nicotinamide + L-lysyl-[protein]</text>
        <dbReference type="Rhea" id="RHEA:43636"/>
        <dbReference type="Rhea" id="RHEA-COMP:9752"/>
        <dbReference type="Rhea" id="RHEA-COMP:10731"/>
        <dbReference type="ChEBI" id="CHEBI:15377"/>
        <dbReference type="ChEBI" id="CHEBI:17154"/>
        <dbReference type="ChEBI" id="CHEBI:29969"/>
        <dbReference type="ChEBI" id="CHEBI:57540"/>
        <dbReference type="ChEBI" id="CHEBI:61930"/>
        <dbReference type="ChEBI" id="CHEBI:83767"/>
        <dbReference type="EC" id="2.3.1.286"/>
    </reaction>
</comment>
<dbReference type="InterPro" id="IPR026591">
    <property type="entry name" value="Sirtuin_cat_small_dom_sf"/>
</dbReference>